<feature type="region of interest" description="Disordered" evidence="9">
    <location>
        <begin position="57"/>
        <end position="85"/>
    </location>
</feature>
<feature type="compositionally biased region" description="Basic and acidic residues" evidence="9">
    <location>
        <begin position="57"/>
        <end position="68"/>
    </location>
</feature>
<evidence type="ECO:0000256" key="4">
    <source>
        <dbReference type="ARBA" id="ARBA00022692"/>
    </source>
</evidence>
<name>A0ABR0Z358_HUSHU</name>
<proteinExistence type="inferred from homology"/>
<gene>
    <name evidence="10" type="ORF">HHUSO_G19962</name>
</gene>
<keyword evidence="5" id="KW-0999">Mitochondrion inner membrane</keyword>
<evidence type="ECO:0000256" key="9">
    <source>
        <dbReference type="SAM" id="MobiDB-lite"/>
    </source>
</evidence>
<keyword evidence="7" id="KW-0496">Mitochondrion</keyword>
<evidence type="ECO:0000256" key="7">
    <source>
        <dbReference type="ARBA" id="ARBA00023128"/>
    </source>
</evidence>
<evidence type="ECO:0000313" key="11">
    <source>
        <dbReference type="Proteomes" id="UP001369086"/>
    </source>
</evidence>
<comment type="subcellular location">
    <subcellularLocation>
        <location evidence="1">Mitochondrion inner membrane</location>
        <topology evidence="1">Single-pass membrane protein</topology>
    </subcellularLocation>
</comment>
<evidence type="ECO:0000256" key="1">
    <source>
        <dbReference type="ARBA" id="ARBA00004434"/>
    </source>
</evidence>
<keyword evidence="4" id="KW-0812">Transmembrane</keyword>
<evidence type="ECO:0000256" key="8">
    <source>
        <dbReference type="ARBA" id="ARBA00023136"/>
    </source>
</evidence>
<keyword evidence="6" id="KW-1133">Transmembrane helix</keyword>
<evidence type="ECO:0000256" key="3">
    <source>
        <dbReference type="ARBA" id="ARBA00021814"/>
    </source>
</evidence>
<dbReference type="Proteomes" id="UP001369086">
    <property type="component" value="Unassembled WGS sequence"/>
</dbReference>
<evidence type="ECO:0000313" key="10">
    <source>
        <dbReference type="EMBL" id="KAK6479261.1"/>
    </source>
</evidence>
<accession>A0ABR0Z358</accession>
<dbReference type="PANTHER" id="PTHR17130">
    <property type="entry name" value="MITOCHONDRIAL OUTER MEMBRANE PROTEIN 25"/>
    <property type="match status" value="1"/>
</dbReference>
<reference evidence="10 11" key="1">
    <citation type="submission" date="2021-05" db="EMBL/GenBank/DDBJ databases">
        <authorList>
            <person name="Zahm M."/>
            <person name="Klopp C."/>
            <person name="Cabau C."/>
            <person name="Kuhl H."/>
            <person name="Suciu R."/>
            <person name="Ciorpac M."/>
            <person name="Holostenco D."/>
            <person name="Gessner J."/>
            <person name="Wuertz S."/>
            <person name="Hohne C."/>
            <person name="Stock M."/>
            <person name="Gislard M."/>
            <person name="Lluch J."/>
            <person name="Milhes M."/>
            <person name="Lampietro C."/>
            <person name="Lopez Roques C."/>
            <person name="Donnadieu C."/>
            <person name="Du K."/>
            <person name="Schartl M."/>
            <person name="Guiguen Y."/>
        </authorList>
    </citation>
    <scope>NUCLEOTIDE SEQUENCE [LARGE SCALE GENOMIC DNA]</scope>
    <source>
        <strain evidence="10">Hh-F2</strain>
        <tissue evidence="10">Blood</tissue>
    </source>
</reference>
<evidence type="ECO:0000256" key="5">
    <source>
        <dbReference type="ARBA" id="ARBA00022792"/>
    </source>
</evidence>
<keyword evidence="11" id="KW-1185">Reference proteome</keyword>
<evidence type="ECO:0000256" key="6">
    <source>
        <dbReference type="ARBA" id="ARBA00022989"/>
    </source>
</evidence>
<dbReference type="InterPro" id="IPR020164">
    <property type="entry name" value="Cyt_c_Oxase_assmbl_COX16"/>
</dbReference>
<dbReference type="EMBL" id="JAHFZB010000018">
    <property type="protein sequence ID" value="KAK6479261.1"/>
    <property type="molecule type" value="Genomic_DNA"/>
</dbReference>
<organism evidence="10 11">
    <name type="scientific">Huso huso</name>
    <name type="common">Beluga</name>
    <name type="synonym">Acipenser huso</name>
    <dbReference type="NCBI Taxonomy" id="61971"/>
    <lineage>
        <taxon>Eukaryota</taxon>
        <taxon>Metazoa</taxon>
        <taxon>Chordata</taxon>
        <taxon>Craniata</taxon>
        <taxon>Vertebrata</taxon>
        <taxon>Euteleostomi</taxon>
        <taxon>Actinopterygii</taxon>
        <taxon>Chondrostei</taxon>
        <taxon>Acipenseriformes</taxon>
        <taxon>Acipenseridae</taxon>
        <taxon>Huso</taxon>
    </lineage>
</organism>
<evidence type="ECO:0000256" key="2">
    <source>
        <dbReference type="ARBA" id="ARBA00008370"/>
    </source>
</evidence>
<keyword evidence="8" id="KW-0472">Membrane</keyword>
<dbReference type="PANTHER" id="PTHR17130:SF14">
    <property type="entry name" value="CYTOCHROME C OXIDASE ASSEMBLY PROTEIN COX16 HOMOLOG, MITOCHONDRIAL"/>
    <property type="match status" value="1"/>
</dbReference>
<comment type="caution">
    <text evidence="10">The sequence shown here is derived from an EMBL/GenBank/DDBJ whole genome shotgun (WGS) entry which is preliminary data.</text>
</comment>
<feature type="compositionally biased region" description="Low complexity" evidence="9">
    <location>
        <begin position="69"/>
        <end position="85"/>
    </location>
</feature>
<dbReference type="Pfam" id="PF14138">
    <property type="entry name" value="COX16"/>
    <property type="match status" value="1"/>
</dbReference>
<protein>
    <recommendedName>
        <fullName evidence="3">Cytochrome c oxidase assembly protein COX16 homolog, mitochondrial</fullName>
    </recommendedName>
</protein>
<sequence length="85" mass="10241">MWNNWKALQRNKTARYGIPMLLDPALKARVSAQKQKVTLETEYEKLKELNLEDWRNIRGPRPWEDSRQYQEQQRSQQAAKQGREL</sequence>
<comment type="similarity">
    <text evidence="2">Belongs to the COX16 family.</text>
</comment>